<dbReference type="Pfam" id="PF00730">
    <property type="entry name" value="HhH-GPD"/>
    <property type="match status" value="1"/>
</dbReference>
<evidence type="ECO:0000256" key="10">
    <source>
        <dbReference type="ARBA" id="ARBA00023004"/>
    </source>
</evidence>
<dbReference type="InterPro" id="IPR003265">
    <property type="entry name" value="HhH-GPD_domain"/>
</dbReference>
<dbReference type="PANTHER" id="PTHR42944:SF1">
    <property type="entry name" value="ADENINE DNA GLYCOSYLASE"/>
    <property type="match status" value="1"/>
</dbReference>
<dbReference type="CDD" id="cd03431">
    <property type="entry name" value="NUDIX_DNA_Glycosylase_C-MutY"/>
    <property type="match status" value="1"/>
</dbReference>
<comment type="caution">
    <text evidence="16">The sequence shown here is derived from an EMBL/GenBank/DDBJ whole genome shotgun (WGS) entry which is preliminary data.</text>
</comment>
<gene>
    <name evidence="16" type="primary">yfhQ</name>
    <name evidence="16" type="ORF">Pla144_14820</name>
</gene>
<dbReference type="Proteomes" id="UP000318437">
    <property type="component" value="Unassembled WGS sequence"/>
</dbReference>
<dbReference type="PROSITE" id="PS01155">
    <property type="entry name" value="ENDONUCLEASE_III_2"/>
    <property type="match status" value="1"/>
</dbReference>
<dbReference type="Gene3D" id="3.90.79.10">
    <property type="entry name" value="Nucleoside Triphosphate Pyrophosphohydrolase"/>
    <property type="match status" value="1"/>
</dbReference>
<comment type="catalytic activity">
    <reaction evidence="1 14">
        <text>Hydrolyzes free adenine bases from 7,8-dihydro-8-oxoguanine:adenine mismatched double-stranded DNA, leaving an apurinic site.</text>
        <dbReference type="EC" id="3.2.2.31"/>
    </reaction>
</comment>
<keyword evidence="6" id="KW-0004">4Fe-4S</keyword>
<comment type="similarity">
    <text evidence="3 14">Belongs to the Nth/MutY family.</text>
</comment>
<evidence type="ECO:0000256" key="3">
    <source>
        <dbReference type="ARBA" id="ARBA00008343"/>
    </source>
</evidence>
<dbReference type="GO" id="GO:0000701">
    <property type="term" value="F:purine-specific mismatch base pair DNA N-glycosylase activity"/>
    <property type="evidence" value="ECO:0007669"/>
    <property type="project" value="UniProtKB-EC"/>
</dbReference>
<evidence type="ECO:0000256" key="4">
    <source>
        <dbReference type="ARBA" id="ARBA00012045"/>
    </source>
</evidence>
<reference evidence="16 17" key="1">
    <citation type="submission" date="2019-02" db="EMBL/GenBank/DDBJ databases">
        <title>Deep-cultivation of Planctomycetes and their phenomic and genomic characterization uncovers novel biology.</title>
        <authorList>
            <person name="Wiegand S."/>
            <person name="Jogler M."/>
            <person name="Boedeker C."/>
            <person name="Pinto D."/>
            <person name="Vollmers J."/>
            <person name="Rivas-Marin E."/>
            <person name="Kohn T."/>
            <person name="Peeters S.H."/>
            <person name="Heuer A."/>
            <person name="Rast P."/>
            <person name="Oberbeckmann S."/>
            <person name="Bunk B."/>
            <person name="Jeske O."/>
            <person name="Meyerdierks A."/>
            <person name="Storesund J.E."/>
            <person name="Kallscheuer N."/>
            <person name="Luecker S."/>
            <person name="Lage O.M."/>
            <person name="Pohl T."/>
            <person name="Merkel B.J."/>
            <person name="Hornburger P."/>
            <person name="Mueller R.-W."/>
            <person name="Bruemmer F."/>
            <person name="Labrenz M."/>
            <person name="Spormann A.M."/>
            <person name="Op Den Camp H."/>
            <person name="Overmann J."/>
            <person name="Amann R."/>
            <person name="Jetten M.S.M."/>
            <person name="Mascher T."/>
            <person name="Medema M.H."/>
            <person name="Devos D.P."/>
            <person name="Kaster A.-K."/>
            <person name="Ovreas L."/>
            <person name="Rohde M."/>
            <person name="Galperin M.Y."/>
            <person name="Jogler C."/>
        </authorList>
    </citation>
    <scope>NUCLEOTIDE SEQUENCE [LARGE SCALE GENOMIC DNA]</scope>
    <source>
        <strain evidence="16 17">Pla144</strain>
    </source>
</reference>
<dbReference type="GO" id="GO:0006284">
    <property type="term" value="P:base-excision repair"/>
    <property type="evidence" value="ECO:0007669"/>
    <property type="project" value="UniProtKB-UniRule"/>
</dbReference>
<dbReference type="SMART" id="SM00525">
    <property type="entry name" value="FES"/>
    <property type="match status" value="1"/>
</dbReference>
<evidence type="ECO:0000256" key="8">
    <source>
        <dbReference type="ARBA" id="ARBA00022763"/>
    </source>
</evidence>
<dbReference type="Gene3D" id="1.10.1670.10">
    <property type="entry name" value="Helix-hairpin-Helix base-excision DNA repair enzymes (C-terminal)"/>
    <property type="match status" value="1"/>
</dbReference>
<keyword evidence="11" id="KW-0411">Iron-sulfur</keyword>
<dbReference type="InterPro" id="IPR004036">
    <property type="entry name" value="Endonuclease-III-like_CS2"/>
</dbReference>
<evidence type="ECO:0000256" key="2">
    <source>
        <dbReference type="ARBA" id="ARBA00002933"/>
    </source>
</evidence>
<keyword evidence="13 14" id="KW-0326">Glycosidase</keyword>
<dbReference type="CDD" id="cd00056">
    <property type="entry name" value="ENDO3c"/>
    <property type="match status" value="1"/>
</dbReference>
<dbReference type="InterPro" id="IPR029119">
    <property type="entry name" value="MutY_C"/>
</dbReference>
<dbReference type="InterPro" id="IPR003651">
    <property type="entry name" value="Endonuclease3_FeS-loop_motif"/>
</dbReference>
<protein>
    <recommendedName>
        <fullName evidence="5 14">Adenine DNA glycosylase</fullName>
        <ecNumber evidence="4 14">3.2.2.31</ecNumber>
    </recommendedName>
</protein>
<dbReference type="GO" id="GO:0006298">
    <property type="term" value="P:mismatch repair"/>
    <property type="evidence" value="ECO:0007669"/>
    <property type="project" value="TreeGrafter"/>
</dbReference>
<proteinExistence type="inferred from homology"/>
<dbReference type="SUPFAM" id="SSF48150">
    <property type="entry name" value="DNA-glycosylase"/>
    <property type="match status" value="1"/>
</dbReference>
<dbReference type="GO" id="GO:0051539">
    <property type="term" value="F:4 iron, 4 sulfur cluster binding"/>
    <property type="evidence" value="ECO:0007669"/>
    <property type="project" value="UniProtKB-UniRule"/>
</dbReference>
<dbReference type="NCBIfam" id="TIGR01084">
    <property type="entry name" value="mutY"/>
    <property type="match status" value="1"/>
</dbReference>
<evidence type="ECO:0000256" key="7">
    <source>
        <dbReference type="ARBA" id="ARBA00022723"/>
    </source>
</evidence>
<dbReference type="EMBL" id="SJPS01000002">
    <property type="protein sequence ID" value="TWU28195.1"/>
    <property type="molecule type" value="Genomic_DNA"/>
</dbReference>
<comment type="cofactor">
    <cofactor evidence="14">
        <name>[4Fe-4S] cluster</name>
        <dbReference type="ChEBI" id="CHEBI:49883"/>
    </cofactor>
    <text evidence="14">Binds 1 [4Fe-4S] cluster.</text>
</comment>
<dbReference type="GO" id="GO:0046872">
    <property type="term" value="F:metal ion binding"/>
    <property type="evidence" value="ECO:0007669"/>
    <property type="project" value="UniProtKB-UniRule"/>
</dbReference>
<evidence type="ECO:0000256" key="11">
    <source>
        <dbReference type="ARBA" id="ARBA00023014"/>
    </source>
</evidence>
<dbReference type="InterPro" id="IPR044298">
    <property type="entry name" value="MIG/MutY"/>
</dbReference>
<dbReference type="GO" id="GO:0035485">
    <property type="term" value="F:adenine/guanine mispair binding"/>
    <property type="evidence" value="ECO:0007669"/>
    <property type="project" value="TreeGrafter"/>
</dbReference>
<dbReference type="GO" id="GO:0032357">
    <property type="term" value="F:oxidized purine DNA binding"/>
    <property type="evidence" value="ECO:0007669"/>
    <property type="project" value="TreeGrafter"/>
</dbReference>
<feature type="domain" description="HhH-GPD" evidence="15">
    <location>
        <begin position="80"/>
        <end position="231"/>
    </location>
</feature>
<dbReference type="InterPro" id="IPR023170">
    <property type="entry name" value="HhH_base_excis_C"/>
</dbReference>
<sequence>MIAEADLNSLRFAEQNSADASRLTKGTRTLMATDCTSPEVDSKWKQSFRRRLLAWYAKHERDLPWRKSQDPYRVWVSEVMLQQTQVETVKPYFQRFLKAFPTVKNLAAAEESQVLRLWEGLGYYRRARGLHAAAKQIVAEHGGQFPQDVVTMQSLPGIGRYTAGAIASIAFNQREPILEANTIRLLARLLAYPDDPTKSAGQRLLWATAEEILPSTNVSRFNQALMELGSLVCTPTQPKCEECPVSRHCGAYQNGLQDELPRAAAKLKFTDVHEAAVVVRKNGQVIVRQCGTGERWAGLWDFPRFAIESEGPLFVEEELIKKVCQQTGVTAKPGALLTTMKHGVTRYRITLDCYSAQFVSGRLKRHTRWIRPAELADLPLSTTGRKLANRIEKSVSKN</sequence>
<evidence type="ECO:0000256" key="14">
    <source>
        <dbReference type="RuleBase" id="RU365096"/>
    </source>
</evidence>
<dbReference type="GO" id="GO:0034039">
    <property type="term" value="F:8-oxo-7,8-dihydroguanine DNA N-glycosylase activity"/>
    <property type="evidence" value="ECO:0007669"/>
    <property type="project" value="TreeGrafter"/>
</dbReference>
<dbReference type="Pfam" id="PF14815">
    <property type="entry name" value="NUDIX_4"/>
    <property type="match status" value="1"/>
</dbReference>
<keyword evidence="12" id="KW-0234">DNA repair</keyword>
<dbReference type="Gene3D" id="1.10.340.30">
    <property type="entry name" value="Hypothetical protein, domain 2"/>
    <property type="match status" value="1"/>
</dbReference>
<evidence type="ECO:0000256" key="5">
    <source>
        <dbReference type="ARBA" id="ARBA00022023"/>
    </source>
</evidence>
<dbReference type="EC" id="3.2.2.31" evidence="4 14"/>
<dbReference type="InterPro" id="IPR015797">
    <property type="entry name" value="NUDIX_hydrolase-like_dom_sf"/>
</dbReference>
<keyword evidence="7" id="KW-0479">Metal-binding</keyword>
<dbReference type="PANTHER" id="PTHR42944">
    <property type="entry name" value="ADENINE DNA GLYCOSYLASE"/>
    <property type="match status" value="1"/>
</dbReference>
<dbReference type="AlphaFoldDB" id="A0A5C6CWF7"/>
<keyword evidence="10 14" id="KW-0408">Iron</keyword>
<dbReference type="InterPro" id="IPR005760">
    <property type="entry name" value="A/G_AdeGlyc_MutY"/>
</dbReference>
<keyword evidence="8 14" id="KW-0227">DNA damage</keyword>
<name>A0A5C6CWF7_9BACT</name>
<evidence type="ECO:0000313" key="16">
    <source>
        <dbReference type="EMBL" id="TWU28195.1"/>
    </source>
</evidence>
<keyword evidence="17" id="KW-1185">Reference proteome</keyword>
<evidence type="ECO:0000256" key="12">
    <source>
        <dbReference type="ARBA" id="ARBA00023204"/>
    </source>
</evidence>
<dbReference type="SUPFAM" id="SSF55811">
    <property type="entry name" value="Nudix"/>
    <property type="match status" value="1"/>
</dbReference>
<comment type="function">
    <text evidence="2">Adenine glycosylase active on G-A mispairs. MutY also corrects error-prone DNA synthesis past GO lesions which are due to the oxidatively damaged form of guanine: 7,8-dihydro-8-oxoguanine (8-oxo-dGTP).</text>
</comment>
<evidence type="ECO:0000313" key="17">
    <source>
        <dbReference type="Proteomes" id="UP000318437"/>
    </source>
</evidence>
<accession>A0A5C6CWF7</accession>
<dbReference type="InterPro" id="IPR011257">
    <property type="entry name" value="DNA_glycosylase"/>
</dbReference>
<evidence type="ECO:0000259" key="15">
    <source>
        <dbReference type="SMART" id="SM00478"/>
    </source>
</evidence>
<evidence type="ECO:0000256" key="1">
    <source>
        <dbReference type="ARBA" id="ARBA00000843"/>
    </source>
</evidence>
<keyword evidence="9 16" id="KW-0378">Hydrolase</keyword>
<evidence type="ECO:0000256" key="6">
    <source>
        <dbReference type="ARBA" id="ARBA00022485"/>
    </source>
</evidence>
<dbReference type="FunFam" id="1.10.340.30:FF:000002">
    <property type="entry name" value="Adenine DNA glycosylase"/>
    <property type="match status" value="1"/>
</dbReference>
<evidence type="ECO:0000256" key="9">
    <source>
        <dbReference type="ARBA" id="ARBA00022801"/>
    </source>
</evidence>
<organism evidence="16 17">
    <name type="scientific">Bythopirellula polymerisocia</name>
    <dbReference type="NCBI Taxonomy" id="2528003"/>
    <lineage>
        <taxon>Bacteria</taxon>
        <taxon>Pseudomonadati</taxon>
        <taxon>Planctomycetota</taxon>
        <taxon>Planctomycetia</taxon>
        <taxon>Pirellulales</taxon>
        <taxon>Lacipirellulaceae</taxon>
        <taxon>Bythopirellula</taxon>
    </lineage>
</organism>
<dbReference type="SMART" id="SM00478">
    <property type="entry name" value="ENDO3c"/>
    <property type="match status" value="1"/>
</dbReference>
<evidence type="ECO:0000256" key="13">
    <source>
        <dbReference type="ARBA" id="ARBA00023295"/>
    </source>
</evidence>